<name>A0ABW5DQD2_9PROT</name>
<proteinExistence type="predicted"/>
<protein>
    <recommendedName>
        <fullName evidence="3">DUF1835 domain-containing protein</fullName>
    </recommendedName>
</protein>
<dbReference type="Proteomes" id="UP001597295">
    <property type="component" value="Unassembled WGS sequence"/>
</dbReference>
<accession>A0ABW5DQD2</accession>
<keyword evidence="2" id="KW-1185">Reference proteome</keyword>
<dbReference type="EMBL" id="JBHUIP010000005">
    <property type="protein sequence ID" value="MFD2262758.1"/>
    <property type="molecule type" value="Genomic_DNA"/>
</dbReference>
<organism evidence="1 2">
    <name type="scientific">Lacibacterium aquatile</name>
    <dbReference type="NCBI Taxonomy" id="1168082"/>
    <lineage>
        <taxon>Bacteria</taxon>
        <taxon>Pseudomonadati</taxon>
        <taxon>Pseudomonadota</taxon>
        <taxon>Alphaproteobacteria</taxon>
        <taxon>Rhodospirillales</taxon>
        <taxon>Rhodospirillaceae</taxon>
    </lineage>
</organism>
<gene>
    <name evidence="1" type="ORF">ACFSM5_07645</name>
</gene>
<sequence length="309" mass="34287">MTERILHIRCGDDLRAKLPDAGIVGDYLKWCDPLCDGPTPLEVPNDDWYSFRAKWISARYGDVLAAVMGDLMQQDQGLFEARLYDKVVIWSEHDLFDQSILARLLAHFAERPHPGLHLIDHPDYLGSLEPGTLANLYVKAQPVTDQQLRLGHLVWDAWRDPSPRALAEIANSEQQVLPNLQGALRRHLANLPGVTDGLSMTERLALQAIADGATTASEIFKSVGRAEPALWLGDTMFFPILDDLAQGPLSLLEKRGGTYKLSPVGGAVVMGQADATRFLGRERWVGGVQLSPVPEWRWDERTLRLVAAG</sequence>
<dbReference type="RefSeq" id="WP_379875725.1">
    <property type="nucleotide sequence ID" value="NZ_JBHUIP010000005.1"/>
</dbReference>
<evidence type="ECO:0008006" key="3">
    <source>
        <dbReference type="Google" id="ProtNLM"/>
    </source>
</evidence>
<evidence type="ECO:0000313" key="2">
    <source>
        <dbReference type="Proteomes" id="UP001597295"/>
    </source>
</evidence>
<comment type="caution">
    <text evidence="1">The sequence shown here is derived from an EMBL/GenBank/DDBJ whole genome shotgun (WGS) entry which is preliminary data.</text>
</comment>
<evidence type="ECO:0000313" key="1">
    <source>
        <dbReference type="EMBL" id="MFD2262758.1"/>
    </source>
</evidence>
<reference evidence="2" key="1">
    <citation type="journal article" date="2019" name="Int. J. Syst. Evol. Microbiol.">
        <title>The Global Catalogue of Microorganisms (GCM) 10K type strain sequencing project: providing services to taxonomists for standard genome sequencing and annotation.</title>
        <authorList>
            <consortium name="The Broad Institute Genomics Platform"/>
            <consortium name="The Broad Institute Genome Sequencing Center for Infectious Disease"/>
            <person name="Wu L."/>
            <person name="Ma J."/>
        </authorList>
    </citation>
    <scope>NUCLEOTIDE SEQUENCE [LARGE SCALE GENOMIC DNA]</scope>
    <source>
        <strain evidence="2">CGMCC 1.19062</strain>
    </source>
</reference>